<gene>
    <name evidence="4" type="ORF">UY23_C0001G0378</name>
</gene>
<dbReference type="GO" id="GO:0016757">
    <property type="term" value="F:glycosyltransferase activity"/>
    <property type="evidence" value="ECO:0007669"/>
    <property type="project" value="InterPro"/>
</dbReference>
<proteinExistence type="predicted"/>
<sequence length="388" mass="44484">MEIIDMLENKKLIYITPLNFRTCFANQIQVLSMAQAFSQLLGNGFILVCSGEENENLSKIPHHIVNPPFFKRFFSIYYYFLWMPFLLISNRSTVSQTILYFKDTRLATYALIWKKLFSSNIRIVMEAHVPFPLDRYVFPRVDLIVTITKAMVEIIKNQYYISPQKISLLPDGVDLKKFDLNTNHLEARKITNLPLNKKIILYSGSVGFYKDWKGEDVFIKAAKFFTNDFIFVVVGGNSSDAEKSTGEFLPENVLCVGRQPHASIPLYLKAADILILPNKKGNQISEKLTSPLKLFEYMASNTPIIASNLPSIREVLNDANALLVEPNNPKILADGIAKLIQDKKLASSLAKQAIIDVKSYEWRNRARQVLDIFNKNLLRNEHYFNQEN</sequence>
<dbReference type="EMBL" id="LCPF01000001">
    <property type="protein sequence ID" value="KKU91772.1"/>
    <property type="molecule type" value="Genomic_DNA"/>
</dbReference>
<reference evidence="4 5" key="1">
    <citation type="journal article" date="2015" name="Nature">
        <title>rRNA introns, odd ribosomes, and small enigmatic genomes across a large radiation of phyla.</title>
        <authorList>
            <person name="Brown C.T."/>
            <person name="Hug L.A."/>
            <person name="Thomas B.C."/>
            <person name="Sharon I."/>
            <person name="Castelle C.J."/>
            <person name="Singh A."/>
            <person name="Wilkins M.J."/>
            <person name="Williams K.H."/>
            <person name="Banfield J.F."/>
        </authorList>
    </citation>
    <scope>NUCLEOTIDE SEQUENCE [LARGE SCALE GENOMIC DNA]</scope>
</reference>
<evidence type="ECO:0000259" key="3">
    <source>
        <dbReference type="Pfam" id="PF13439"/>
    </source>
</evidence>
<dbReference type="AlphaFoldDB" id="A0A0G1UCC6"/>
<feature type="domain" description="Glycosyl transferase family 1" evidence="2">
    <location>
        <begin position="186"/>
        <end position="353"/>
    </location>
</feature>
<protein>
    <submittedName>
        <fullName evidence="4">Glycosyl transferase group 1</fullName>
    </submittedName>
</protein>
<dbReference type="Gene3D" id="3.40.50.2000">
    <property type="entry name" value="Glycogen Phosphorylase B"/>
    <property type="match status" value="2"/>
</dbReference>
<evidence type="ECO:0000313" key="4">
    <source>
        <dbReference type="EMBL" id="KKU91772.1"/>
    </source>
</evidence>
<dbReference type="InterPro" id="IPR028098">
    <property type="entry name" value="Glyco_trans_4-like_N"/>
</dbReference>
<dbReference type="SUPFAM" id="SSF53756">
    <property type="entry name" value="UDP-Glycosyltransferase/glycogen phosphorylase"/>
    <property type="match status" value="1"/>
</dbReference>
<accession>A0A0G1UCC6</accession>
<dbReference type="PANTHER" id="PTHR46401:SF2">
    <property type="entry name" value="GLYCOSYLTRANSFERASE WBBK-RELATED"/>
    <property type="match status" value="1"/>
</dbReference>
<comment type="caution">
    <text evidence="4">The sequence shown here is derived from an EMBL/GenBank/DDBJ whole genome shotgun (WGS) entry which is preliminary data.</text>
</comment>
<name>A0A0G1UCC6_9BACT</name>
<keyword evidence="1 4" id="KW-0808">Transferase</keyword>
<dbReference type="InterPro" id="IPR001296">
    <property type="entry name" value="Glyco_trans_1"/>
</dbReference>
<dbReference type="GO" id="GO:0009103">
    <property type="term" value="P:lipopolysaccharide biosynthetic process"/>
    <property type="evidence" value="ECO:0007669"/>
    <property type="project" value="TreeGrafter"/>
</dbReference>
<evidence type="ECO:0000259" key="2">
    <source>
        <dbReference type="Pfam" id="PF00534"/>
    </source>
</evidence>
<evidence type="ECO:0000256" key="1">
    <source>
        <dbReference type="ARBA" id="ARBA00022679"/>
    </source>
</evidence>
<organism evidence="4 5">
    <name type="scientific">Candidatus Jorgensenbacteria bacterium GW2011_GWA1_48_11</name>
    <dbReference type="NCBI Taxonomy" id="1618660"/>
    <lineage>
        <taxon>Bacteria</taxon>
        <taxon>Candidatus Joergenseniibacteriota</taxon>
    </lineage>
</organism>
<feature type="domain" description="Glycosyltransferase subfamily 4-like N-terminal" evidence="3">
    <location>
        <begin position="30"/>
        <end position="176"/>
    </location>
</feature>
<dbReference type="Proteomes" id="UP000034956">
    <property type="component" value="Unassembled WGS sequence"/>
</dbReference>
<dbReference type="Pfam" id="PF13439">
    <property type="entry name" value="Glyco_transf_4"/>
    <property type="match status" value="1"/>
</dbReference>
<dbReference type="Pfam" id="PF00534">
    <property type="entry name" value="Glycos_transf_1"/>
    <property type="match status" value="1"/>
</dbReference>
<dbReference type="PANTHER" id="PTHR46401">
    <property type="entry name" value="GLYCOSYLTRANSFERASE WBBK-RELATED"/>
    <property type="match status" value="1"/>
</dbReference>
<evidence type="ECO:0000313" key="5">
    <source>
        <dbReference type="Proteomes" id="UP000034956"/>
    </source>
</evidence>